<name>A0AAU7MUA4_9FLAO</name>
<gene>
    <name evidence="1" type="ORF">ABNE31_10410</name>
</gene>
<dbReference type="RefSeq" id="WP_349351078.1">
    <property type="nucleotide sequence ID" value="NZ_CP157804.1"/>
</dbReference>
<dbReference type="KEGG" id="fld:ABNE31_10410"/>
<dbReference type="SUPFAM" id="SSF102588">
    <property type="entry name" value="LmbE-like"/>
    <property type="match status" value="1"/>
</dbReference>
<protein>
    <submittedName>
        <fullName evidence="1">PIG-L family deacetylase</fullName>
    </submittedName>
</protein>
<dbReference type="EMBL" id="CP157804">
    <property type="protein sequence ID" value="XBQ22010.1"/>
    <property type="molecule type" value="Genomic_DNA"/>
</dbReference>
<dbReference type="AlphaFoldDB" id="A0AAU7MUA4"/>
<reference evidence="1" key="1">
    <citation type="submission" date="2024-05" db="EMBL/GenBank/DDBJ databases">
        <title>Draft Genome Sequences of Flagellimonas sp. MMG031 and Marinobacter sp. MMG032 Isolated from the dinoflagellate Symbiodinium pilosum.</title>
        <authorList>
            <person name="Shikuma N.J."/>
            <person name="Farrell M.V."/>
        </authorList>
    </citation>
    <scope>NUCLEOTIDE SEQUENCE</scope>
    <source>
        <strain evidence="1">MMG031</strain>
    </source>
</reference>
<dbReference type="Gene3D" id="3.40.50.10320">
    <property type="entry name" value="LmbE-like"/>
    <property type="match status" value="1"/>
</dbReference>
<dbReference type="SUPFAM" id="SSF52317">
    <property type="entry name" value="Class I glutamine amidotransferase-like"/>
    <property type="match status" value="1"/>
</dbReference>
<dbReference type="InterPro" id="IPR029062">
    <property type="entry name" value="Class_I_gatase-like"/>
</dbReference>
<organism evidence="1">
    <name type="scientific">Flagellimonas sp. MMG031</name>
    <dbReference type="NCBI Taxonomy" id="3158549"/>
    <lineage>
        <taxon>Bacteria</taxon>
        <taxon>Pseudomonadati</taxon>
        <taxon>Bacteroidota</taxon>
        <taxon>Flavobacteriia</taxon>
        <taxon>Flavobacteriales</taxon>
        <taxon>Flavobacteriaceae</taxon>
        <taxon>Flagellimonas</taxon>
    </lineage>
</organism>
<dbReference type="InterPro" id="IPR024078">
    <property type="entry name" value="LmbE-like_dom_sf"/>
</dbReference>
<proteinExistence type="predicted"/>
<evidence type="ECO:0000313" key="1">
    <source>
        <dbReference type="EMBL" id="XBQ22010.1"/>
    </source>
</evidence>
<dbReference type="InterPro" id="IPR003737">
    <property type="entry name" value="GlcNAc_PI_deacetylase-related"/>
</dbReference>
<dbReference type="Pfam" id="PF02585">
    <property type="entry name" value="PIG-L"/>
    <property type="match status" value="1"/>
</dbReference>
<accession>A0AAU7MUA4</accession>
<dbReference type="CDD" id="cd03143">
    <property type="entry name" value="A4_beta-galactosidase_middle_domain"/>
    <property type="match status" value="1"/>
</dbReference>
<sequence>MKHFWIILSMGVMCFTNIFAQKPDKLTSAELFHEIQKLNFLGTALYVAAHPDDENTSLISYLANHDKARTVYISLTRGDGGQNLIGPELSELLGVLRTQELLAARHIDGGEQRFSRANDFGFSKHPNETLKIWDKDMVLADVVWAIRNIKPDVIINRFDHRTPGSTHGHHTSSAILSMEAFDLANDPNAYTEQLDLTSPWQPRRIFYNTSWWQYGSQEAFEKVDKSGMVKLDVGTYYAELGLSNNEIAAMSRSQHLCQGFGRLTDRGSDNEYIELLKGDMPKNNNVFEGINTTWSRVEGGEAVGNILYEVEANFDFQNPSKHIPQLVEAYQLLQQVKDEHWRTLKSQELKNIILAASGLYLEASSASASATPGSKVTVNIETINRSSPSVVLKEIQMIGVDAQLSPNKTLNDNQRENFEINFTVPENTSYTSPYWLKEPGTLGTYTVNDQNLIGQPETPSAFKAVFKVLVAGVEIPFEKEVVHRYSRPDKGELYEPFAILPEVTSKIDEKVLIFAEADSKEVQVKIRAGKNDVSGSVSLSHPSGWVVTPSSIPFSIAQKGEEISVAFQVTPPNTESEGKIAPKVTVANKVYDRELIEINYDHIPKQSVLLPSEAKVVRMDIKKSGEHIAYIMGAGDKVPESLEQIGYQVHLVDPNDIQNGDLDKYDAVVVGIRAYNVVEALKFKQPVLFDYVQNGGTMIVQYNTAGRWASQFENIAPYDVTLSRDRVTDENAKVDILAPEHPLVNFPNTIAEKDFDGWVQERGLYFPSQWSSEFTPILSMKDEGESEKQGSLIVAPYGEGHYIYTGLSFFRELPVGVSGAYKLFANMLSIGKSEVKKQSNVKG</sequence>